<feature type="binding site" evidence="11">
    <location>
        <position position="333"/>
    </location>
    <ligand>
        <name>Zn(2+)</name>
        <dbReference type="ChEBI" id="CHEBI:29105"/>
        <note>catalytic</note>
    </ligand>
</feature>
<proteinExistence type="inferred from homology"/>
<dbReference type="Gene3D" id="3.30.2010.30">
    <property type="match status" value="1"/>
</dbReference>
<evidence type="ECO:0000256" key="10">
    <source>
        <dbReference type="PIRSR" id="PIRSR634015-2"/>
    </source>
</evidence>
<evidence type="ECO:0000256" key="12">
    <source>
        <dbReference type="SAM" id="MobiDB-lite"/>
    </source>
</evidence>
<dbReference type="Proteomes" id="UP000245783">
    <property type="component" value="Unassembled WGS sequence"/>
</dbReference>
<dbReference type="PRINTS" id="PR00756">
    <property type="entry name" value="ALADIPTASE"/>
</dbReference>
<reference evidence="14 15" key="1">
    <citation type="journal article" date="2018" name="Mol. Biol. Evol.">
        <title>Broad Genomic Sampling Reveals a Smut Pathogenic Ancestry of the Fungal Clade Ustilaginomycotina.</title>
        <authorList>
            <person name="Kijpornyongpan T."/>
            <person name="Mondo S.J."/>
            <person name="Barry K."/>
            <person name="Sandor L."/>
            <person name="Lee J."/>
            <person name="Lipzen A."/>
            <person name="Pangilinan J."/>
            <person name="LaButti K."/>
            <person name="Hainaut M."/>
            <person name="Henrissat B."/>
            <person name="Grigoriev I.V."/>
            <person name="Spatafora J.W."/>
            <person name="Aime M.C."/>
        </authorList>
    </citation>
    <scope>NUCLEOTIDE SEQUENCE [LARGE SCALE GENOMIC DNA]</scope>
    <source>
        <strain evidence="14 15">MCA 4658</strain>
    </source>
</reference>
<dbReference type="InterPro" id="IPR042097">
    <property type="entry name" value="Aminopeptidase_N-like_N_sf"/>
</dbReference>
<feature type="region of interest" description="Disordered" evidence="12">
    <location>
        <begin position="1"/>
        <end position="22"/>
    </location>
</feature>
<feature type="binding site" evidence="10">
    <location>
        <begin position="154"/>
        <end position="156"/>
    </location>
    <ligand>
        <name>a peptide</name>
        <dbReference type="ChEBI" id="CHEBI:60466"/>
    </ligand>
</feature>
<evidence type="ECO:0000256" key="6">
    <source>
        <dbReference type="ARBA" id="ARBA00022801"/>
    </source>
</evidence>
<evidence type="ECO:0000256" key="4">
    <source>
        <dbReference type="ARBA" id="ARBA00022670"/>
    </source>
</evidence>
<dbReference type="InterPro" id="IPR015211">
    <property type="entry name" value="Peptidase_M1_C"/>
</dbReference>
<dbReference type="InterPro" id="IPR038502">
    <property type="entry name" value="M1_LTA-4_hydro/amino_C_sf"/>
</dbReference>
<dbReference type="CDD" id="cd09599">
    <property type="entry name" value="M1_LTA4H"/>
    <property type="match status" value="1"/>
</dbReference>
<accession>A0A316W944</accession>
<dbReference type="Pfam" id="PF01433">
    <property type="entry name" value="Peptidase_M1"/>
    <property type="match status" value="1"/>
</dbReference>
<dbReference type="PANTHER" id="PTHR45726:SF3">
    <property type="entry name" value="LEUKOTRIENE A-4 HYDROLASE"/>
    <property type="match status" value="1"/>
</dbReference>
<dbReference type="Gene3D" id="1.10.390.10">
    <property type="entry name" value="Neutral Protease Domain 2"/>
    <property type="match status" value="1"/>
</dbReference>
<keyword evidence="8" id="KW-0482">Metalloprotease</keyword>
<sequence length="656" mass="73517">MSASSWVPPAPGSIPPPPRPPFTDQHTLSNLADIRTLNLHLEWQVDWEAKLISGSAAHELEVIGEKGTDKLVLDTSYIDIHKVEVEGKETRDWHLAPRKGSLGAALTVPLGKVWSKGSKGRVVVHYSTTDQCTALGWLTAAQTEGKKSPLVFSQAQAIHARSLVPIQDTPSHKIKYTARVKSKIPILMSALPAGSVQASEDHPGDPLAAESQGLSDDEEKYYVFKQPVGIPSYLIGIVGGDFVFRSLGPRCGVWAEPPMADRAEWEFKSTTHKYLLAAEELISPYSWTRFDSVVLPPSFPYGGMEQPNLVLLTPTLVCGDRSQCDVVLHELSHFWSGNLTSCATWADFWLNEGINVWIERLILQKIHGPEVGPAYRGLSYLIGEKELGGAYKEFDATPRFKRLVPKYSGNEDPDDAFSRIPYEAGSNLILYLERLVGGLDIFIPFIRSWFATFYDRSVTTGEFRQHLADFFAGNEHVTDKLKEVDWDAWLNSESGKLPVQQTYDDRFAKQSYALADRWLKVIKEGGKAEGFSKKDIEGWSVDQQVVFLEQLHLGPKVKASIAEQLDQTYQFSQAQCGEILLSFFVIALEDPATKYAKQCAEWVKTVGRMKYARQLYRALYAVDPDFARKTFEESKSFYHPICRNLLRQDLKLAPVA</sequence>
<evidence type="ECO:0000256" key="5">
    <source>
        <dbReference type="ARBA" id="ARBA00022723"/>
    </source>
</evidence>
<dbReference type="GO" id="GO:0004301">
    <property type="term" value="F:epoxide hydrolase activity"/>
    <property type="evidence" value="ECO:0007669"/>
    <property type="project" value="TreeGrafter"/>
</dbReference>
<gene>
    <name evidence="14" type="ORF">IE81DRAFT_328212</name>
</gene>
<dbReference type="GO" id="GO:0004177">
    <property type="term" value="F:aminopeptidase activity"/>
    <property type="evidence" value="ECO:0007669"/>
    <property type="project" value="TreeGrafter"/>
</dbReference>
<evidence type="ECO:0000313" key="14">
    <source>
        <dbReference type="EMBL" id="PWN45271.1"/>
    </source>
</evidence>
<dbReference type="FunFam" id="1.25.40.320:FF:000001">
    <property type="entry name" value="Leukotriene A(4) hydrolase"/>
    <property type="match status" value="1"/>
</dbReference>
<dbReference type="Gene3D" id="2.60.40.1730">
    <property type="entry name" value="tricorn interacting facor f3 domain"/>
    <property type="match status" value="1"/>
</dbReference>
<comment type="cofactor">
    <cofactor evidence="11">
        <name>Zn(2+)</name>
        <dbReference type="ChEBI" id="CHEBI:29105"/>
    </cofactor>
    <text evidence="11">Binds 1 zinc ion per subunit.</text>
</comment>
<evidence type="ECO:0000256" key="1">
    <source>
        <dbReference type="ARBA" id="ARBA00004496"/>
    </source>
</evidence>
<dbReference type="InterPro" id="IPR016024">
    <property type="entry name" value="ARM-type_fold"/>
</dbReference>
<keyword evidence="6" id="KW-0378">Hydrolase</keyword>
<dbReference type="AlphaFoldDB" id="A0A316W944"/>
<dbReference type="GO" id="GO:0008237">
    <property type="term" value="F:metallopeptidase activity"/>
    <property type="evidence" value="ECO:0007669"/>
    <property type="project" value="UniProtKB-KW"/>
</dbReference>
<keyword evidence="7 11" id="KW-0862">Zinc</keyword>
<evidence type="ECO:0000313" key="15">
    <source>
        <dbReference type="Proteomes" id="UP000245783"/>
    </source>
</evidence>
<dbReference type="InterPro" id="IPR049980">
    <property type="entry name" value="LTA4H_cat"/>
</dbReference>
<dbReference type="Pfam" id="PF09127">
    <property type="entry name" value="Leuk-A4-hydro_C"/>
    <property type="match status" value="1"/>
</dbReference>
<keyword evidence="5 11" id="KW-0479">Metal-binding</keyword>
<dbReference type="RefSeq" id="XP_025372431.1">
    <property type="nucleotide sequence ID" value="XM_025515096.1"/>
</dbReference>
<dbReference type="STRING" id="1522189.A0A316W944"/>
<feature type="binding site" evidence="11">
    <location>
        <position position="329"/>
    </location>
    <ligand>
        <name>Zn(2+)</name>
        <dbReference type="ChEBI" id="CHEBI:29105"/>
        <note>catalytic</note>
    </ligand>
</feature>
<dbReference type="GeneID" id="37036966"/>
<dbReference type="OrthoDB" id="79562at2759"/>
<evidence type="ECO:0000256" key="3">
    <source>
        <dbReference type="ARBA" id="ARBA00022490"/>
    </source>
</evidence>
<organism evidence="14 15">
    <name type="scientific">Ceraceosorus guamensis</name>
    <dbReference type="NCBI Taxonomy" id="1522189"/>
    <lineage>
        <taxon>Eukaryota</taxon>
        <taxon>Fungi</taxon>
        <taxon>Dikarya</taxon>
        <taxon>Basidiomycota</taxon>
        <taxon>Ustilaginomycotina</taxon>
        <taxon>Exobasidiomycetes</taxon>
        <taxon>Ceraceosorales</taxon>
        <taxon>Ceraceosoraceae</taxon>
        <taxon>Ceraceosorus</taxon>
    </lineage>
</organism>
<feature type="binding site" evidence="10">
    <location>
        <begin position="608"/>
        <end position="610"/>
    </location>
    <ligand>
        <name>a peptide</name>
        <dbReference type="ChEBI" id="CHEBI:60466"/>
    </ligand>
</feature>
<dbReference type="SMART" id="SM01263">
    <property type="entry name" value="Leuk-A4-hydro_C"/>
    <property type="match status" value="1"/>
</dbReference>
<feature type="compositionally biased region" description="Pro residues" evidence="12">
    <location>
        <begin position="8"/>
        <end position="21"/>
    </location>
</feature>
<dbReference type="InterPro" id="IPR045357">
    <property type="entry name" value="Aminopeptidase_N-like_N"/>
</dbReference>
<dbReference type="GO" id="GO:0006508">
    <property type="term" value="P:proteolysis"/>
    <property type="evidence" value="ECO:0007669"/>
    <property type="project" value="UniProtKB-KW"/>
</dbReference>
<dbReference type="GO" id="GO:0005829">
    <property type="term" value="C:cytosol"/>
    <property type="evidence" value="ECO:0007669"/>
    <property type="project" value="TreeGrafter"/>
</dbReference>
<comment type="similarity">
    <text evidence="2">Belongs to the peptidase M1 family.</text>
</comment>
<protein>
    <submittedName>
        <fullName evidence="14">Zincin</fullName>
    </submittedName>
</protein>
<keyword evidence="4" id="KW-0645">Protease</keyword>
<feature type="binding site" evidence="10">
    <location>
        <begin position="300"/>
        <end position="305"/>
    </location>
    <ligand>
        <name>a peptide</name>
        <dbReference type="ChEBI" id="CHEBI:60466"/>
    </ligand>
</feature>
<evidence type="ECO:0000256" key="9">
    <source>
        <dbReference type="PIRSR" id="PIRSR634015-1"/>
    </source>
</evidence>
<evidence type="ECO:0000256" key="7">
    <source>
        <dbReference type="ARBA" id="ARBA00022833"/>
    </source>
</evidence>
<dbReference type="SUPFAM" id="SSF48371">
    <property type="entry name" value="ARM repeat"/>
    <property type="match status" value="1"/>
</dbReference>
<dbReference type="InParanoid" id="A0A316W944"/>
<keyword evidence="15" id="KW-1185">Reference proteome</keyword>
<dbReference type="PANTHER" id="PTHR45726">
    <property type="entry name" value="LEUKOTRIENE A-4 HYDROLASE"/>
    <property type="match status" value="1"/>
</dbReference>
<dbReference type="FunFam" id="3.30.2010.30:FF:000001">
    <property type="entry name" value="Leukotriene A(4) hydrolase"/>
    <property type="match status" value="1"/>
</dbReference>
<feature type="active site" description="Proton donor" evidence="9">
    <location>
        <position position="422"/>
    </location>
</feature>
<dbReference type="InterPro" id="IPR001930">
    <property type="entry name" value="Peptidase_M1"/>
</dbReference>
<feature type="binding site" evidence="11">
    <location>
        <position position="352"/>
    </location>
    <ligand>
        <name>Zn(2+)</name>
        <dbReference type="ChEBI" id="CHEBI:29105"/>
        <note>catalytic</note>
    </ligand>
</feature>
<comment type="subcellular location">
    <subcellularLocation>
        <location evidence="1">Cytoplasm</location>
    </subcellularLocation>
</comment>
<evidence type="ECO:0000256" key="11">
    <source>
        <dbReference type="PIRSR" id="PIRSR634015-3"/>
    </source>
</evidence>
<dbReference type="EMBL" id="KZ819356">
    <property type="protein sequence ID" value="PWN45271.1"/>
    <property type="molecule type" value="Genomic_DNA"/>
</dbReference>
<dbReference type="Gene3D" id="1.25.40.320">
    <property type="entry name" value="Peptidase M1, leukotriene A4 hydrolase/aminopeptidase C-terminal domain"/>
    <property type="match status" value="1"/>
</dbReference>
<feature type="domain" description="Peptidase M1 leukotriene A4 hydrolase/aminopeptidase C-terminal" evidence="13">
    <location>
        <begin position="508"/>
        <end position="650"/>
    </location>
</feature>
<dbReference type="InterPro" id="IPR034015">
    <property type="entry name" value="M1_LTA4H"/>
</dbReference>
<dbReference type="SUPFAM" id="SSF63737">
    <property type="entry name" value="Leukotriene A4 hydrolase N-terminal domain"/>
    <property type="match status" value="1"/>
</dbReference>
<evidence type="ECO:0000256" key="2">
    <source>
        <dbReference type="ARBA" id="ARBA00010136"/>
    </source>
</evidence>
<evidence type="ECO:0000256" key="8">
    <source>
        <dbReference type="ARBA" id="ARBA00023049"/>
    </source>
</evidence>
<dbReference type="GO" id="GO:0008270">
    <property type="term" value="F:zinc ion binding"/>
    <property type="evidence" value="ECO:0007669"/>
    <property type="project" value="InterPro"/>
</dbReference>
<dbReference type="FunCoup" id="A0A316W944">
    <property type="interactions" value="529"/>
</dbReference>
<dbReference type="InterPro" id="IPR014782">
    <property type="entry name" value="Peptidase_M1_dom"/>
</dbReference>
<keyword evidence="3" id="KW-0963">Cytoplasm</keyword>
<dbReference type="Pfam" id="PF17900">
    <property type="entry name" value="Peptidase_M1_N"/>
    <property type="match status" value="1"/>
</dbReference>
<dbReference type="InterPro" id="IPR027268">
    <property type="entry name" value="Peptidase_M4/M1_CTD_sf"/>
</dbReference>
<dbReference type="SUPFAM" id="SSF55486">
    <property type="entry name" value="Metalloproteases ('zincins'), catalytic domain"/>
    <property type="match status" value="1"/>
</dbReference>
<feature type="active site" description="Proton acceptor" evidence="9">
    <location>
        <position position="330"/>
    </location>
</feature>
<evidence type="ECO:0000259" key="13">
    <source>
        <dbReference type="SMART" id="SM01263"/>
    </source>
</evidence>
<name>A0A316W944_9BASI</name>